<protein>
    <submittedName>
        <fullName evidence="1">Uncharacterized protein</fullName>
    </submittedName>
</protein>
<keyword evidence="3" id="KW-1185">Reference proteome</keyword>
<name>A0A0F6R149_9CORY</name>
<reference evidence="2 4" key="2">
    <citation type="submission" date="2018-12" db="EMBL/GenBank/DDBJ databases">
        <authorList>
            <consortium name="Pathogen Informatics"/>
        </authorList>
    </citation>
    <scope>NUCLEOTIDE SEQUENCE [LARGE SCALE GENOMIC DNA]</scope>
    <source>
        <strain evidence="2 4">NCTC949</strain>
    </source>
</reference>
<gene>
    <name evidence="2" type="ORF">NCTC949_01166</name>
    <name evidence="1" type="ORF">UL82_03015</name>
</gene>
<dbReference type="AlphaFoldDB" id="A0A0F6R149"/>
<evidence type="ECO:0000313" key="3">
    <source>
        <dbReference type="Proteomes" id="UP000033457"/>
    </source>
</evidence>
<dbReference type="HOGENOM" id="CLU_1851785_0_0_11"/>
<organism evidence="1 3">
    <name type="scientific">Corynebacterium kutscheri</name>
    <dbReference type="NCBI Taxonomy" id="35755"/>
    <lineage>
        <taxon>Bacteria</taxon>
        <taxon>Bacillati</taxon>
        <taxon>Actinomycetota</taxon>
        <taxon>Actinomycetes</taxon>
        <taxon>Mycobacteriales</taxon>
        <taxon>Corynebacteriaceae</taxon>
        <taxon>Corynebacterium</taxon>
    </lineage>
</organism>
<evidence type="ECO:0000313" key="1">
    <source>
        <dbReference type="EMBL" id="AKE40818.1"/>
    </source>
</evidence>
<dbReference type="Proteomes" id="UP000271380">
    <property type="component" value="Chromosome"/>
</dbReference>
<evidence type="ECO:0000313" key="2">
    <source>
        <dbReference type="EMBL" id="VEH06518.1"/>
    </source>
</evidence>
<proteinExistence type="predicted"/>
<dbReference type="Proteomes" id="UP000033457">
    <property type="component" value="Chromosome"/>
</dbReference>
<dbReference type="EMBL" id="LR134377">
    <property type="protein sequence ID" value="VEH06518.1"/>
    <property type="molecule type" value="Genomic_DNA"/>
</dbReference>
<dbReference type="EMBL" id="CP011312">
    <property type="protein sequence ID" value="AKE40818.1"/>
    <property type="molecule type" value="Genomic_DNA"/>
</dbReference>
<accession>A0A0F6R149</accession>
<reference evidence="1 3" key="1">
    <citation type="journal article" date="2015" name="Genome Announc.">
        <title>Complete Genome Sequence of Corynebacterium kutscheri DSM 20755, a Corynebacterial Type Strain with Remarkably Low G+C Content of Chromosomal DNA.</title>
        <authorList>
            <person name="Ruckert C."/>
            <person name="Albersmeier A."/>
            <person name="Winkler A."/>
            <person name="Tauch A."/>
        </authorList>
    </citation>
    <scope>NUCLEOTIDE SEQUENCE [LARGE SCALE GENOMIC DNA]</scope>
    <source>
        <strain evidence="1 3">DSM 20755</strain>
    </source>
</reference>
<dbReference type="KEGG" id="cku:UL82_03015"/>
<sequence length="124" mass="14035">MHTLIESLVMTTAFIRLIQSELVLPDIRAFEEYRHALSTLDDAKKPDKRTTKFVNTADLAWAWIVDSSEHGLRAVANKINKDKELGLNPEEISESLSELIAQWEYADPSYTALIDADGGLRFRS</sequence>
<evidence type="ECO:0000313" key="4">
    <source>
        <dbReference type="Proteomes" id="UP000271380"/>
    </source>
</evidence>